<dbReference type="GO" id="GO:0003697">
    <property type="term" value="F:single-stranded DNA binding"/>
    <property type="evidence" value="ECO:0007669"/>
    <property type="project" value="TreeGrafter"/>
</dbReference>
<sequence>MATVANGEDVKQVHREPHPFVSKDQISSFVGKTIALVGKVDRVEDNVLLMKTADETQIKIIKFRASPEKFQSGAVMEIRGIVNKDSTISFGEYTQYDNEFDLTTWEHMLGYYHGMCRDLCLK</sequence>
<evidence type="ECO:0000313" key="4">
    <source>
        <dbReference type="EMBL" id="CAE0230194.1"/>
    </source>
</evidence>
<dbReference type="PANTHER" id="PTHR15114">
    <property type="entry name" value="REPLICATION PROTEIN A3"/>
    <property type="match status" value="1"/>
</dbReference>
<dbReference type="GO" id="GO:0035861">
    <property type="term" value="C:site of double-strand break"/>
    <property type="evidence" value="ECO:0007669"/>
    <property type="project" value="TreeGrafter"/>
</dbReference>
<dbReference type="InterPro" id="IPR013970">
    <property type="entry name" value="Rfa2"/>
</dbReference>
<proteinExistence type="inferred from homology"/>
<dbReference type="GO" id="GO:0006298">
    <property type="term" value="P:mismatch repair"/>
    <property type="evidence" value="ECO:0007669"/>
    <property type="project" value="TreeGrafter"/>
</dbReference>
<comment type="subcellular location">
    <subcellularLocation>
        <location evidence="1">Nucleus</location>
    </subcellularLocation>
</comment>
<evidence type="ECO:0008006" key="5">
    <source>
        <dbReference type="Google" id="ProtNLM"/>
    </source>
</evidence>
<dbReference type="EMBL" id="HBIA01003762">
    <property type="protein sequence ID" value="CAE0230194.1"/>
    <property type="molecule type" value="Transcribed_RNA"/>
</dbReference>
<dbReference type="InterPro" id="IPR012340">
    <property type="entry name" value="NA-bd_OB-fold"/>
</dbReference>
<dbReference type="GO" id="GO:0006284">
    <property type="term" value="P:base-excision repair"/>
    <property type="evidence" value="ECO:0007669"/>
    <property type="project" value="TreeGrafter"/>
</dbReference>
<dbReference type="GO" id="GO:0003684">
    <property type="term" value="F:damaged DNA binding"/>
    <property type="evidence" value="ECO:0007669"/>
    <property type="project" value="TreeGrafter"/>
</dbReference>
<keyword evidence="3" id="KW-0539">Nucleus</keyword>
<dbReference type="GO" id="GO:0000724">
    <property type="term" value="P:double-strand break repair via homologous recombination"/>
    <property type="evidence" value="ECO:0007669"/>
    <property type="project" value="TreeGrafter"/>
</dbReference>
<accession>A0A7S3CLC4</accession>
<evidence type="ECO:0000256" key="1">
    <source>
        <dbReference type="ARBA" id="ARBA00004123"/>
    </source>
</evidence>
<evidence type="ECO:0000256" key="2">
    <source>
        <dbReference type="ARBA" id="ARBA00009761"/>
    </source>
</evidence>
<dbReference type="AlphaFoldDB" id="A0A7S3CLC4"/>
<gene>
    <name evidence="4" type="ORF">SRAS04492_LOCUS1981</name>
</gene>
<comment type="similarity">
    <text evidence="2">Belongs to the replication factor A protein 3 family.</text>
</comment>
<organism evidence="4">
    <name type="scientific">Strombidium rassoulzadegani</name>
    <dbReference type="NCBI Taxonomy" id="1082188"/>
    <lineage>
        <taxon>Eukaryota</taxon>
        <taxon>Sar</taxon>
        <taxon>Alveolata</taxon>
        <taxon>Ciliophora</taxon>
        <taxon>Intramacronucleata</taxon>
        <taxon>Spirotrichea</taxon>
        <taxon>Oligotrichia</taxon>
        <taxon>Strombidiidae</taxon>
        <taxon>Strombidium</taxon>
    </lineage>
</organism>
<dbReference type="Gene3D" id="2.40.50.140">
    <property type="entry name" value="Nucleic acid-binding proteins"/>
    <property type="match status" value="1"/>
</dbReference>
<dbReference type="Pfam" id="PF08661">
    <property type="entry name" value="Rep_fac-A_3"/>
    <property type="match status" value="1"/>
</dbReference>
<protein>
    <recommendedName>
        <fullName evidence="5">Replication factor A protein 3</fullName>
    </recommendedName>
</protein>
<dbReference type="GO" id="GO:0006289">
    <property type="term" value="P:nucleotide-excision repair"/>
    <property type="evidence" value="ECO:0007669"/>
    <property type="project" value="TreeGrafter"/>
</dbReference>
<dbReference type="PANTHER" id="PTHR15114:SF1">
    <property type="entry name" value="REPLICATION PROTEIN A 14 KDA SUBUNIT"/>
    <property type="match status" value="1"/>
</dbReference>
<dbReference type="SUPFAM" id="SSF50249">
    <property type="entry name" value="Nucleic acid-binding proteins"/>
    <property type="match status" value="1"/>
</dbReference>
<dbReference type="GO" id="GO:0005662">
    <property type="term" value="C:DNA replication factor A complex"/>
    <property type="evidence" value="ECO:0007669"/>
    <property type="project" value="TreeGrafter"/>
</dbReference>
<name>A0A7S3CLC4_9SPIT</name>
<reference evidence="4" key="1">
    <citation type="submission" date="2021-01" db="EMBL/GenBank/DDBJ databases">
        <authorList>
            <person name="Corre E."/>
            <person name="Pelletier E."/>
            <person name="Niang G."/>
            <person name="Scheremetjew M."/>
            <person name="Finn R."/>
            <person name="Kale V."/>
            <person name="Holt S."/>
            <person name="Cochrane G."/>
            <person name="Meng A."/>
            <person name="Brown T."/>
            <person name="Cohen L."/>
        </authorList>
    </citation>
    <scope>NUCLEOTIDE SEQUENCE</scope>
    <source>
        <strain evidence="4">Ras09</strain>
    </source>
</reference>
<dbReference type="GO" id="GO:0006260">
    <property type="term" value="P:DNA replication"/>
    <property type="evidence" value="ECO:0007669"/>
    <property type="project" value="InterPro"/>
</dbReference>
<evidence type="ECO:0000256" key="3">
    <source>
        <dbReference type="ARBA" id="ARBA00023242"/>
    </source>
</evidence>